<accession>A0ABT4XBV9</accession>
<dbReference type="EMBL" id="JAQJZJ010000002">
    <property type="protein sequence ID" value="MDA7085690.1"/>
    <property type="molecule type" value="Genomic_DNA"/>
</dbReference>
<dbReference type="PANTHER" id="PTHR35368:SF1">
    <property type="entry name" value="HYDROPEROXIDE REDUCTASE"/>
    <property type="match status" value="1"/>
</dbReference>
<comment type="caution">
    <text evidence="1">The sequence shown here is derived from an EMBL/GenBank/DDBJ whole genome shotgun (WGS) entry which is preliminary data.</text>
</comment>
<dbReference type="InterPro" id="IPR036102">
    <property type="entry name" value="OsmC/Ohrsf"/>
</dbReference>
<dbReference type="RefSeq" id="WP_271346621.1">
    <property type="nucleotide sequence ID" value="NZ_JAQJZJ010000002.1"/>
</dbReference>
<keyword evidence="2" id="KW-1185">Reference proteome</keyword>
<dbReference type="Pfam" id="PF02566">
    <property type="entry name" value="OsmC"/>
    <property type="match status" value="1"/>
</dbReference>
<dbReference type="InterPro" id="IPR015946">
    <property type="entry name" value="KH_dom-like_a/b"/>
</dbReference>
<dbReference type="InterPro" id="IPR003718">
    <property type="entry name" value="OsmC/Ohr_fam"/>
</dbReference>
<dbReference type="Gene3D" id="3.30.300.20">
    <property type="match status" value="1"/>
</dbReference>
<reference evidence="1 2" key="1">
    <citation type="submission" date="2023-01" db="EMBL/GenBank/DDBJ databases">
        <title>Pseudomonas SA3-5T sp. nov., isolated from tidal flat sediment.</title>
        <authorList>
            <person name="Kim H.S."/>
            <person name="Kim J.-S."/>
            <person name="Suh M.K."/>
            <person name="Eom M.K."/>
            <person name="Lee J.-S."/>
        </authorList>
    </citation>
    <scope>NUCLEOTIDE SEQUENCE [LARGE SCALE GENOMIC DNA]</scope>
    <source>
        <strain evidence="1 2">SA3-5</strain>
    </source>
</reference>
<protein>
    <submittedName>
        <fullName evidence="1">OsmC family protein</fullName>
    </submittedName>
</protein>
<dbReference type="PANTHER" id="PTHR35368">
    <property type="entry name" value="HYDROPEROXIDE REDUCTASE"/>
    <property type="match status" value="1"/>
</dbReference>
<evidence type="ECO:0000313" key="1">
    <source>
        <dbReference type="EMBL" id="MDA7085690.1"/>
    </source>
</evidence>
<dbReference type="Proteomes" id="UP001212042">
    <property type="component" value="Unassembled WGS sequence"/>
</dbReference>
<organism evidence="1 2">
    <name type="scientific">Pseudomonas aestuarii</name>
    <dbReference type="NCBI Taxonomy" id="3018340"/>
    <lineage>
        <taxon>Bacteria</taxon>
        <taxon>Pseudomonadati</taxon>
        <taxon>Pseudomonadota</taxon>
        <taxon>Gammaproteobacteria</taxon>
        <taxon>Pseudomonadales</taxon>
        <taxon>Pseudomonadaceae</taxon>
        <taxon>Pseudomonas</taxon>
    </lineage>
</organism>
<sequence length="144" mass="15881">MTIKTISAQGQLNAGMSIEVQCGEHRLVMDQPQHAGGQGLGPTPLDVVMAAVAGCFGTLGRYIAHQQKIELRGMRFEIEADYDPDGLLGRRDDVRPGFQALRVKVEIDADLNREEKQAFLEEIERRCPLADNLLNGTQLHSQLA</sequence>
<evidence type="ECO:0000313" key="2">
    <source>
        <dbReference type="Proteomes" id="UP001212042"/>
    </source>
</evidence>
<dbReference type="SUPFAM" id="SSF82784">
    <property type="entry name" value="OsmC-like"/>
    <property type="match status" value="1"/>
</dbReference>
<gene>
    <name evidence="1" type="ORF">PH586_04700</name>
</gene>
<dbReference type="InterPro" id="IPR052924">
    <property type="entry name" value="OsmC/Ohr_hydroprdx_reductase"/>
</dbReference>
<name>A0ABT4XBV9_9PSED</name>
<proteinExistence type="predicted"/>